<proteinExistence type="predicted"/>
<dbReference type="Proteomes" id="UP000191342">
    <property type="component" value="Unassembled WGS sequence"/>
</dbReference>
<evidence type="ECO:0000313" key="2">
    <source>
        <dbReference type="EMBL" id="OQE11220.1"/>
    </source>
</evidence>
<name>A0A1V6SBQ4_9EURO</name>
<reference evidence="3" key="1">
    <citation type="journal article" date="2017" name="Nat. Microbiol.">
        <title>Global analysis of biosynthetic gene clusters reveals vast potential of secondary metabolite production in Penicillium species.</title>
        <authorList>
            <person name="Nielsen J.C."/>
            <person name="Grijseels S."/>
            <person name="Prigent S."/>
            <person name="Ji B."/>
            <person name="Dainat J."/>
            <person name="Nielsen K.F."/>
            <person name="Frisvad J.C."/>
            <person name="Workman M."/>
            <person name="Nielsen J."/>
        </authorList>
    </citation>
    <scope>NUCLEOTIDE SEQUENCE [LARGE SCALE GENOMIC DNA]</scope>
    <source>
        <strain evidence="3">IBT 14082</strain>
    </source>
</reference>
<organism evidence="2 3">
    <name type="scientific">Penicillium flavigenum</name>
    <dbReference type="NCBI Taxonomy" id="254877"/>
    <lineage>
        <taxon>Eukaryota</taxon>
        <taxon>Fungi</taxon>
        <taxon>Dikarya</taxon>
        <taxon>Ascomycota</taxon>
        <taxon>Pezizomycotina</taxon>
        <taxon>Eurotiomycetes</taxon>
        <taxon>Eurotiomycetidae</taxon>
        <taxon>Eurotiales</taxon>
        <taxon>Aspergillaceae</taxon>
        <taxon>Penicillium</taxon>
    </lineage>
</organism>
<keyword evidence="3" id="KW-1185">Reference proteome</keyword>
<protein>
    <submittedName>
        <fullName evidence="2">Uncharacterized protein</fullName>
    </submittedName>
</protein>
<dbReference type="EMBL" id="MLQL01000077">
    <property type="protein sequence ID" value="OQE11220.1"/>
    <property type="molecule type" value="Genomic_DNA"/>
</dbReference>
<evidence type="ECO:0000313" key="3">
    <source>
        <dbReference type="Proteomes" id="UP000191342"/>
    </source>
</evidence>
<dbReference type="AlphaFoldDB" id="A0A1V6SBQ4"/>
<dbReference type="SUPFAM" id="SSF52799">
    <property type="entry name" value="(Phosphotyrosine protein) phosphatases II"/>
    <property type="match status" value="1"/>
</dbReference>
<feature type="compositionally biased region" description="Basic and acidic residues" evidence="1">
    <location>
        <begin position="1"/>
        <end position="22"/>
    </location>
</feature>
<sequence>MSENVAEKDIRNESEKEIEKQKKWQNAYAPRTRQIVPGLILGNVQSSWNIEMLAENRIKAVVSLSDESWGRWRSHTRRTVPEHHHKWVQIVDSSTQDLIVYFERHLRLYQATGIPGSFLVDVFTYR</sequence>
<dbReference type="OrthoDB" id="10252009at2759"/>
<feature type="region of interest" description="Disordered" evidence="1">
    <location>
        <begin position="1"/>
        <end position="23"/>
    </location>
</feature>
<dbReference type="STRING" id="254877.A0A1V6SBQ4"/>
<dbReference type="InterPro" id="IPR029021">
    <property type="entry name" value="Prot-tyrosine_phosphatase-like"/>
</dbReference>
<evidence type="ECO:0000256" key="1">
    <source>
        <dbReference type="SAM" id="MobiDB-lite"/>
    </source>
</evidence>
<gene>
    <name evidence="2" type="ORF">PENFLA_c077G04119</name>
</gene>
<dbReference type="Gene3D" id="3.90.190.10">
    <property type="entry name" value="Protein tyrosine phosphatase superfamily"/>
    <property type="match status" value="1"/>
</dbReference>
<comment type="caution">
    <text evidence="2">The sequence shown here is derived from an EMBL/GenBank/DDBJ whole genome shotgun (WGS) entry which is preliminary data.</text>
</comment>
<accession>A0A1V6SBQ4</accession>